<protein>
    <recommendedName>
        <fullName evidence="6">Ankyrin</fullName>
    </recommendedName>
</protein>
<dbReference type="Gene3D" id="1.25.40.20">
    <property type="entry name" value="Ankyrin repeat-containing domain"/>
    <property type="match status" value="3"/>
</dbReference>
<dbReference type="Pfam" id="PF00023">
    <property type="entry name" value="Ank"/>
    <property type="match status" value="1"/>
</dbReference>
<dbReference type="PROSITE" id="PS50297">
    <property type="entry name" value="ANK_REP_REGION"/>
    <property type="match status" value="2"/>
</dbReference>
<reference evidence="4" key="1">
    <citation type="submission" date="2023-06" db="EMBL/GenBank/DDBJ databases">
        <title>Conoideocrella luteorostrata (Hypocreales: Clavicipitaceae), a potential biocontrol fungus for elongate hemlock scale in United States Christmas tree production areas.</title>
        <authorList>
            <person name="Barrett H."/>
            <person name="Lovett B."/>
            <person name="Macias A.M."/>
            <person name="Stajich J.E."/>
            <person name="Kasson M.T."/>
        </authorList>
    </citation>
    <scope>NUCLEOTIDE SEQUENCE</scope>
    <source>
        <strain evidence="4">ARSEF 14590</strain>
    </source>
</reference>
<dbReference type="Proteomes" id="UP001251528">
    <property type="component" value="Unassembled WGS sequence"/>
</dbReference>
<proteinExistence type="predicted"/>
<dbReference type="InterPro" id="IPR036770">
    <property type="entry name" value="Ankyrin_rpt-contain_sf"/>
</dbReference>
<feature type="repeat" description="ANK" evidence="3">
    <location>
        <begin position="264"/>
        <end position="296"/>
    </location>
</feature>
<dbReference type="PANTHER" id="PTHR24126">
    <property type="entry name" value="ANKYRIN REPEAT, PH AND SEC7 DOMAIN CONTAINING PROTEIN SECG-RELATED"/>
    <property type="match status" value="1"/>
</dbReference>
<dbReference type="SUPFAM" id="SSF48403">
    <property type="entry name" value="Ankyrin repeat"/>
    <property type="match status" value="1"/>
</dbReference>
<dbReference type="PROSITE" id="PS50088">
    <property type="entry name" value="ANK_REPEAT"/>
    <property type="match status" value="2"/>
</dbReference>
<evidence type="ECO:0000256" key="3">
    <source>
        <dbReference type="PROSITE-ProRule" id="PRU00023"/>
    </source>
</evidence>
<dbReference type="SUPFAM" id="SSF81383">
    <property type="entry name" value="F-box domain"/>
    <property type="match status" value="1"/>
</dbReference>
<feature type="repeat" description="ANK" evidence="3">
    <location>
        <begin position="124"/>
        <end position="153"/>
    </location>
</feature>
<name>A0AAJ0CLS7_9HYPO</name>
<dbReference type="InterPro" id="IPR002110">
    <property type="entry name" value="Ankyrin_rpt"/>
</dbReference>
<dbReference type="EMBL" id="JASWJB010000133">
    <property type="protein sequence ID" value="KAK2595403.1"/>
    <property type="molecule type" value="Genomic_DNA"/>
</dbReference>
<evidence type="ECO:0008006" key="6">
    <source>
        <dbReference type="Google" id="ProtNLM"/>
    </source>
</evidence>
<evidence type="ECO:0000313" key="5">
    <source>
        <dbReference type="Proteomes" id="UP001251528"/>
    </source>
</evidence>
<dbReference type="InterPro" id="IPR036047">
    <property type="entry name" value="F-box-like_dom_sf"/>
</dbReference>
<sequence length="649" mass="72871">MSQCQASYDVSPRRGQFNKPQWLARIPPELQIEIASYLPCEALARWGQCCKLWMMVTTPTLYKLDAKEGNFAIKWAAFTGTKNNDTMTALAVLRKSGMYSGNVNVLYDGLKIGSTTTRKSIVATPLHYAVASGNLEIVEALLELGASLDIPNGGFLWAIRFLDKQAKSKLNRFDFFTDQRRQCRWLPLLTAFLQNNVDMAELLIQNGASAYVTVGFHETPVHDPQDSISILQFIAADDSPQFEDWRHIFKIFESSVHEVTSRCDGNSVLHTAMSAGNLEGVRLAVNAGIRLEAKNEYGHTALAFAVRELYLADDDRIKDILCCIEQLVESGANINPDGDSVLVHTIGYCTDNPAPCKDIMNLISKFLRQGADINRKSVSGVTAVHEVCNVIMRNHPSSKNNAFLWSLLKELVEQGGDLSITPNLGTSSPLAALMRKGAEPAWLFRYLWKEAGATLRPDEVDEFFLGWCEIPRLQTKSKDGTPRGYDMWRHRPHISQAASHEAYRIAMKQQSPRLYNLLQDIELEEPPMSDLIPIASNKPEGWLWKKIVDSRFATSWVTSRGDSMLHLVVRRFLYEGAGLLPTTYSELAARRDVNALIKRGVDVRHRNTDGQTALDIYQYRLEPARAECTKFLLERALEKAVEKADRESG</sequence>
<dbReference type="AlphaFoldDB" id="A0AAJ0CLS7"/>
<keyword evidence="5" id="KW-1185">Reference proteome</keyword>
<keyword evidence="2 3" id="KW-0040">ANK repeat</keyword>
<evidence type="ECO:0000256" key="1">
    <source>
        <dbReference type="ARBA" id="ARBA00022737"/>
    </source>
</evidence>
<dbReference type="CDD" id="cd09917">
    <property type="entry name" value="F-box_SF"/>
    <property type="match status" value="1"/>
</dbReference>
<gene>
    <name evidence="4" type="ORF">QQS21_006877</name>
</gene>
<accession>A0AAJ0CLS7</accession>
<keyword evidence="1" id="KW-0677">Repeat</keyword>
<dbReference type="SMART" id="SM00248">
    <property type="entry name" value="ANK"/>
    <property type="match status" value="6"/>
</dbReference>
<comment type="caution">
    <text evidence="4">The sequence shown here is derived from an EMBL/GenBank/DDBJ whole genome shotgun (WGS) entry which is preliminary data.</text>
</comment>
<evidence type="ECO:0000256" key="2">
    <source>
        <dbReference type="ARBA" id="ARBA00023043"/>
    </source>
</evidence>
<evidence type="ECO:0000313" key="4">
    <source>
        <dbReference type="EMBL" id="KAK2595403.1"/>
    </source>
</evidence>
<dbReference type="PANTHER" id="PTHR24126:SF14">
    <property type="entry name" value="ANK_REP_REGION DOMAIN-CONTAINING PROTEIN"/>
    <property type="match status" value="1"/>
</dbReference>
<organism evidence="4 5">
    <name type="scientific">Conoideocrella luteorostrata</name>
    <dbReference type="NCBI Taxonomy" id="1105319"/>
    <lineage>
        <taxon>Eukaryota</taxon>
        <taxon>Fungi</taxon>
        <taxon>Dikarya</taxon>
        <taxon>Ascomycota</taxon>
        <taxon>Pezizomycotina</taxon>
        <taxon>Sordariomycetes</taxon>
        <taxon>Hypocreomycetidae</taxon>
        <taxon>Hypocreales</taxon>
        <taxon>Clavicipitaceae</taxon>
        <taxon>Conoideocrella</taxon>
    </lineage>
</organism>